<evidence type="ECO:0000256" key="9">
    <source>
        <dbReference type="RuleBase" id="RU003722"/>
    </source>
</evidence>
<feature type="non-terminal residue" evidence="13">
    <location>
        <position position="1"/>
    </location>
</feature>
<organism evidence="13 14">
    <name type="scientific">Jimgerdemannia flammicorona</name>
    <dbReference type="NCBI Taxonomy" id="994334"/>
    <lineage>
        <taxon>Eukaryota</taxon>
        <taxon>Fungi</taxon>
        <taxon>Fungi incertae sedis</taxon>
        <taxon>Mucoromycota</taxon>
        <taxon>Mucoromycotina</taxon>
        <taxon>Endogonomycetes</taxon>
        <taxon>Endogonales</taxon>
        <taxon>Endogonaceae</taxon>
        <taxon>Jimgerdemannia</taxon>
    </lineage>
</organism>
<reference evidence="13 14" key="1">
    <citation type="journal article" date="2018" name="New Phytol.">
        <title>Phylogenomics of Endogonaceae and evolution of mycorrhizas within Mucoromycota.</title>
        <authorList>
            <person name="Chang Y."/>
            <person name="Desiro A."/>
            <person name="Na H."/>
            <person name="Sandor L."/>
            <person name="Lipzen A."/>
            <person name="Clum A."/>
            <person name="Barry K."/>
            <person name="Grigoriev I.V."/>
            <person name="Martin F.M."/>
            <person name="Stajich J.E."/>
            <person name="Smith M.E."/>
            <person name="Bonito G."/>
            <person name="Spatafora J.W."/>
        </authorList>
    </citation>
    <scope>NUCLEOTIDE SEQUENCE [LARGE SCALE GENOMIC DNA]</scope>
    <source>
        <strain evidence="13 14">AD002</strain>
    </source>
</reference>
<name>A0A433Q1D5_9FUNG</name>
<keyword evidence="8 9" id="KW-0739">Sodium transport</keyword>
<dbReference type="Gene3D" id="6.10.140.1330">
    <property type="match status" value="1"/>
</dbReference>
<feature type="transmembrane region" description="Helical" evidence="11">
    <location>
        <begin position="96"/>
        <end position="118"/>
    </location>
</feature>
<gene>
    <name evidence="13" type="ORF">BC938DRAFT_474936</name>
</gene>
<protein>
    <recommendedName>
        <fullName evidence="9">Sodium/hydrogen exchanger</fullName>
    </recommendedName>
</protein>
<sequence length="373" mass="40698">TSSPFPPSFPPPFPFPTPESRPKPSTSHSQNIPLKASLLSISRAHTRSPFLGTYTTTTTTTTTTDQPRRPPMSDNNTNNTNPGDTFEGQPVEEELYSSWALLILTTLLIGALWTSYYLQLKKIRAIHETVASIVAGMLVGLALKLSPGHIIQKMVTFNQGYFFNLLLPPIILNSGYELKRQNFFRNFGTILTFAFAGTFITAIVTGIFVFIYASTGLESLSMGFLDSMIFGSILSATDPVTILAIFSQLKVDPKLYSIIFGESILNDAVAIVLSQTLVEFRGMELHLSNIVRGFGMFFGVFSASLGIGIIFGLSVALMLKHSQLYRYPSIEACLISLMAYSSYLFSNGISMSGAGGDKTSVAVKGNFRPSPDN</sequence>
<keyword evidence="4 11" id="KW-1133">Transmembrane helix</keyword>
<dbReference type="GO" id="GO:0015385">
    <property type="term" value="F:sodium:proton antiporter activity"/>
    <property type="evidence" value="ECO:0007669"/>
    <property type="project" value="InterPro"/>
</dbReference>
<keyword evidence="9" id="KW-0050">Antiport</keyword>
<dbReference type="PANTHER" id="PTHR10110:SF187">
    <property type="entry name" value="SODIUM_HYDROGEN EXCHANGER"/>
    <property type="match status" value="1"/>
</dbReference>
<evidence type="ECO:0000256" key="10">
    <source>
        <dbReference type="SAM" id="MobiDB-lite"/>
    </source>
</evidence>
<dbReference type="EMBL" id="RBNJ01019329">
    <property type="protein sequence ID" value="RUS23576.1"/>
    <property type="molecule type" value="Genomic_DNA"/>
</dbReference>
<feature type="region of interest" description="Disordered" evidence="10">
    <location>
        <begin position="50"/>
        <end position="88"/>
    </location>
</feature>
<keyword evidence="5" id="KW-0915">Sodium</keyword>
<dbReference type="GO" id="GO:0015386">
    <property type="term" value="F:potassium:proton antiporter activity"/>
    <property type="evidence" value="ECO:0007669"/>
    <property type="project" value="TreeGrafter"/>
</dbReference>
<dbReference type="Pfam" id="PF00999">
    <property type="entry name" value="Na_H_Exchanger"/>
    <property type="match status" value="1"/>
</dbReference>
<evidence type="ECO:0000256" key="8">
    <source>
        <dbReference type="ARBA" id="ARBA00023201"/>
    </source>
</evidence>
<evidence type="ECO:0000256" key="6">
    <source>
        <dbReference type="ARBA" id="ARBA00023065"/>
    </source>
</evidence>
<accession>A0A433Q1D5</accession>
<feature type="transmembrane region" description="Helical" evidence="11">
    <location>
        <begin position="130"/>
        <end position="149"/>
    </location>
</feature>
<comment type="similarity">
    <text evidence="9">Belongs to the monovalent cation:proton antiporter 1 (CPA1) transporter (TC 2.A.36) family.</text>
</comment>
<evidence type="ECO:0000313" key="14">
    <source>
        <dbReference type="Proteomes" id="UP000274822"/>
    </source>
</evidence>
<evidence type="ECO:0000313" key="13">
    <source>
        <dbReference type="EMBL" id="RUS23576.1"/>
    </source>
</evidence>
<feature type="region of interest" description="Disordered" evidence="10">
    <location>
        <begin position="1"/>
        <end position="32"/>
    </location>
</feature>
<dbReference type="InterPro" id="IPR006153">
    <property type="entry name" value="Cation/H_exchanger_TM"/>
</dbReference>
<evidence type="ECO:0000256" key="4">
    <source>
        <dbReference type="ARBA" id="ARBA00022989"/>
    </source>
</evidence>
<feature type="compositionally biased region" description="Low complexity" evidence="10">
    <location>
        <begin position="53"/>
        <end position="64"/>
    </location>
</feature>
<dbReference type="GO" id="GO:0005769">
    <property type="term" value="C:early endosome"/>
    <property type="evidence" value="ECO:0007669"/>
    <property type="project" value="TreeGrafter"/>
</dbReference>
<dbReference type="GO" id="GO:0007035">
    <property type="term" value="P:vacuolar acidification"/>
    <property type="evidence" value="ECO:0007669"/>
    <property type="project" value="TreeGrafter"/>
</dbReference>
<comment type="caution">
    <text evidence="13">The sequence shown here is derived from an EMBL/GenBank/DDBJ whole genome shotgun (WGS) entry which is preliminary data.</text>
</comment>
<evidence type="ECO:0000256" key="2">
    <source>
        <dbReference type="ARBA" id="ARBA00022448"/>
    </source>
</evidence>
<feature type="transmembrane region" description="Helical" evidence="11">
    <location>
        <begin position="255"/>
        <end position="274"/>
    </location>
</feature>
<keyword evidence="2 9" id="KW-0813">Transport</keyword>
<keyword evidence="3 9" id="KW-0812">Transmembrane</keyword>
<evidence type="ECO:0000256" key="3">
    <source>
        <dbReference type="ARBA" id="ARBA00022692"/>
    </source>
</evidence>
<dbReference type="InterPro" id="IPR018422">
    <property type="entry name" value="Cation/H_exchanger_CPA1"/>
</dbReference>
<feature type="domain" description="Cation/H+ exchanger transmembrane" evidence="12">
    <location>
        <begin position="114"/>
        <end position="354"/>
    </location>
</feature>
<dbReference type="PRINTS" id="PR01084">
    <property type="entry name" value="NAHEXCHNGR"/>
</dbReference>
<feature type="transmembrane region" description="Helical" evidence="11">
    <location>
        <begin position="190"/>
        <end position="212"/>
    </location>
</feature>
<comment type="subcellular location">
    <subcellularLocation>
        <location evidence="1">Membrane</location>
        <topology evidence="1">Multi-pass membrane protein</topology>
    </subcellularLocation>
</comment>
<feature type="transmembrane region" description="Helical" evidence="11">
    <location>
        <begin position="294"/>
        <end position="319"/>
    </location>
</feature>
<dbReference type="GO" id="GO:0005770">
    <property type="term" value="C:late endosome"/>
    <property type="evidence" value="ECO:0007669"/>
    <property type="project" value="TreeGrafter"/>
</dbReference>
<evidence type="ECO:0000256" key="7">
    <source>
        <dbReference type="ARBA" id="ARBA00023136"/>
    </source>
</evidence>
<evidence type="ECO:0000259" key="12">
    <source>
        <dbReference type="Pfam" id="PF00999"/>
    </source>
</evidence>
<feature type="compositionally biased region" description="Pro residues" evidence="10">
    <location>
        <begin position="1"/>
        <end position="19"/>
    </location>
</feature>
<evidence type="ECO:0000256" key="11">
    <source>
        <dbReference type="SAM" id="Phobius"/>
    </source>
</evidence>
<feature type="transmembrane region" description="Helical" evidence="11">
    <location>
        <begin position="224"/>
        <end position="246"/>
    </location>
</feature>
<feature type="transmembrane region" description="Helical" evidence="11">
    <location>
        <begin position="161"/>
        <end position="178"/>
    </location>
</feature>
<keyword evidence="6 9" id="KW-0406">Ion transport</keyword>
<dbReference type="NCBIfam" id="TIGR00840">
    <property type="entry name" value="b_cpa1"/>
    <property type="match status" value="1"/>
</dbReference>
<evidence type="ECO:0000256" key="5">
    <source>
        <dbReference type="ARBA" id="ARBA00023053"/>
    </source>
</evidence>
<dbReference type="InterPro" id="IPR004709">
    <property type="entry name" value="NaH_exchanger"/>
</dbReference>
<dbReference type="GO" id="GO:0000329">
    <property type="term" value="C:fungal-type vacuole membrane"/>
    <property type="evidence" value="ECO:0007669"/>
    <property type="project" value="TreeGrafter"/>
</dbReference>
<dbReference type="AlphaFoldDB" id="A0A433Q1D5"/>
<proteinExistence type="inferred from homology"/>
<evidence type="ECO:0000256" key="1">
    <source>
        <dbReference type="ARBA" id="ARBA00004141"/>
    </source>
</evidence>
<keyword evidence="7 11" id="KW-0472">Membrane</keyword>
<dbReference type="PANTHER" id="PTHR10110">
    <property type="entry name" value="SODIUM/HYDROGEN EXCHANGER"/>
    <property type="match status" value="1"/>
</dbReference>
<dbReference type="Proteomes" id="UP000274822">
    <property type="component" value="Unassembled WGS sequence"/>
</dbReference>
<keyword evidence="14" id="KW-1185">Reference proteome</keyword>